<dbReference type="AlphaFoldDB" id="A0A8D0DJK3"/>
<dbReference type="GeneTree" id="ENSGT00960000192958"/>
<reference evidence="1" key="1">
    <citation type="submission" date="2025-08" db="UniProtKB">
        <authorList>
            <consortium name="Ensembl"/>
        </authorList>
    </citation>
    <scope>IDENTIFICATION</scope>
</reference>
<organism evidence="1 2">
    <name type="scientific">Salvator merianae</name>
    <name type="common">Argentine black and white tegu</name>
    <name type="synonym">Tupinambis merianae</name>
    <dbReference type="NCBI Taxonomy" id="96440"/>
    <lineage>
        <taxon>Eukaryota</taxon>
        <taxon>Metazoa</taxon>
        <taxon>Chordata</taxon>
        <taxon>Craniata</taxon>
        <taxon>Vertebrata</taxon>
        <taxon>Euteleostomi</taxon>
        <taxon>Lepidosauria</taxon>
        <taxon>Squamata</taxon>
        <taxon>Bifurcata</taxon>
        <taxon>Unidentata</taxon>
        <taxon>Episquamata</taxon>
        <taxon>Laterata</taxon>
        <taxon>Teiioidea</taxon>
        <taxon>Teiidae</taxon>
        <taxon>Salvator</taxon>
    </lineage>
</organism>
<protein>
    <submittedName>
        <fullName evidence="1">Uncharacterized protein</fullName>
    </submittedName>
</protein>
<proteinExistence type="predicted"/>
<accession>A0A8D0DJK3</accession>
<reference evidence="1" key="2">
    <citation type="submission" date="2025-09" db="UniProtKB">
        <authorList>
            <consortium name="Ensembl"/>
        </authorList>
    </citation>
    <scope>IDENTIFICATION</scope>
</reference>
<sequence>MIKYIYFFKKDGQGHSYCAARCDICGPAQDKASKSICQESFEHDQMPSQFC</sequence>
<dbReference type="Proteomes" id="UP000694421">
    <property type="component" value="Unplaced"/>
</dbReference>
<dbReference type="Ensembl" id="ENSSMRT00000002947.1">
    <property type="protein sequence ID" value="ENSSMRP00000002451.1"/>
    <property type="gene ID" value="ENSSMRG00000002120.1"/>
</dbReference>
<evidence type="ECO:0000313" key="1">
    <source>
        <dbReference type="Ensembl" id="ENSSMRP00000002451.1"/>
    </source>
</evidence>
<keyword evidence="2" id="KW-1185">Reference proteome</keyword>
<evidence type="ECO:0000313" key="2">
    <source>
        <dbReference type="Proteomes" id="UP000694421"/>
    </source>
</evidence>
<name>A0A8D0DJK3_SALMN</name>